<dbReference type="InterPro" id="IPR012910">
    <property type="entry name" value="Plug_dom"/>
</dbReference>
<dbReference type="SUPFAM" id="SSF56935">
    <property type="entry name" value="Porins"/>
    <property type="match status" value="1"/>
</dbReference>
<dbReference type="EMBL" id="JACIJI010000001">
    <property type="protein sequence ID" value="MBB5717847.1"/>
    <property type="molecule type" value="Genomic_DNA"/>
</dbReference>
<feature type="chain" id="PRO_5032591737" evidence="10">
    <location>
        <begin position="32"/>
        <end position="722"/>
    </location>
</feature>
<keyword evidence="6 8" id="KW-0472">Membrane</keyword>
<dbReference type="PROSITE" id="PS52016">
    <property type="entry name" value="TONB_DEPENDENT_REC_3"/>
    <property type="match status" value="1"/>
</dbReference>
<dbReference type="Proteomes" id="UP000554342">
    <property type="component" value="Unassembled WGS sequence"/>
</dbReference>
<dbReference type="AlphaFoldDB" id="A0A840YWC0"/>
<evidence type="ECO:0000256" key="4">
    <source>
        <dbReference type="ARBA" id="ARBA00022692"/>
    </source>
</evidence>
<keyword evidence="7 8" id="KW-0998">Cell outer membrane</keyword>
<dbReference type="Pfam" id="PF00593">
    <property type="entry name" value="TonB_dep_Rec_b-barrel"/>
    <property type="match status" value="1"/>
</dbReference>
<proteinExistence type="inferred from homology"/>
<evidence type="ECO:0000256" key="1">
    <source>
        <dbReference type="ARBA" id="ARBA00004571"/>
    </source>
</evidence>
<feature type="domain" description="TonB-dependent receptor plug" evidence="12">
    <location>
        <begin position="54"/>
        <end position="156"/>
    </location>
</feature>
<feature type="domain" description="TonB-dependent receptor-like beta-barrel" evidence="11">
    <location>
        <begin position="220"/>
        <end position="681"/>
    </location>
</feature>
<name>A0A840YWC0_9SPHN</name>
<evidence type="ECO:0000256" key="5">
    <source>
        <dbReference type="ARBA" id="ARBA00023077"/>
    </source>
</evidence>
<dbReference type="GO" id="GO:0009279">
    <property type="term" value="C:cell outer membrane"/>
    <property type="evidence" value="ECO:0007669"/>
    <property type="project" value="UniProtKB-SubCell"/>
</dbReference>
<dbReference type="InterPro" id="IPR037066">
    <property type="entry name" value="Plug_dom_sf"/>
</dbReference>
<evidence type="ECO:0000313" key="14">
    <source>
        <dbReference type="Proteomes" id="UP000554342"/>
    </source>
</evidence>
<dbReference type="PANTHER" id="PTHR30069:SF49">
    <property type="entry name" value="OUTER MEMBRANE PROTEIN C"/>
    <property type="match status" value="1"/>
</dbReference>
<keyword evidence="13" id="KW-0675">Receptor</keyword>
<evidence type="ECO:0000256" key="2">
    <source>
        <dbReference type="ARBA" id="ARBA00022448"/>
    </source>
</evidence>
<evidence type="ECO:0000256" key="3">
    <source>
        <dbReference type="ARBA" id="ARBA00022452"/>
    </source>
</evidence>
<keyword evidence="10" id="KW-0732">Signal</keyword>
<dbReference type="InterPro" id="IPR000531">
    <property type="entry name" value="Beta-barrel_TonB"/>
</dbReference>
<comment type="caution">
    <text evidence="13">The sequence shown here is derived from an EMBL/GenBank/DDBJ whole genome shotgun (WGS) entry which is preliminary data.</text>
</comment>
<dbReference type="Gene3D" id="2.40.170.20">
    <property type="entry name" value="TonB-dependent receptor, beta-barrel domain"/>
    <property type="match status" value="1"/>
</dbReference>
<evidence type="ECO:0000256" key="10">
    <source>
        <dbReference type="SAM" id="SignalP"/>
    </source>
</evidence>
<feature type="signal peptide" evidence="10">
    <location>
        <begin position="1"/>
        <end position="31"/>
    </location>
</feature>
<comment type="subcellular location">
    <subcellularLocation>
        <location evidence="1 8">Cell outer membrane</location>
        <topology evidence="1 8">Multi-pass membrane protein</topology>
    </subcellularLocation>
</comment>
<dbReference type="PROSITE" id="PS51257">
    <property type="entry name" value="PROKAR_LIPOPROTEIN"/>
    <property type="match status" value="1"/>
</dbReference>
<protein>
    <submittedName>
        <fullName evidence="13">Iron complex outermembrane receptor protein</fullName>
    </submittedName>
</protein>
<organism evidence="13 14">
    <name type="scientific">Stakelama sediminis</name>
    <dbReference type="NCBI Taxonomy" id="463200"/>
    <lineage>
        <taxon>Bacteria</taxon>
        <taxon>Pseudomonadati</taxon>
        <taxon>Pseudomonadota</taxon>
        <taxon>Alphaproteobacteria</taxon>
        <taxon>Sphingomonadales</taxon>
        <taxon>Sphingomonadaceae</taxon>
        <taxon>Stakelama</taxon>
    </lineage>
</organism>
<evidence type="ECO:0000256" key="8">
    <source>
        <dbReference type="PROSITE-ProRule" id="PRU01360"/>
    </source>
</evidence>
<evidence type="ECO:0000256" key="9">
    <source>
        <dbReference type="RuleBase" id="RU003357"/>
    </source>
</evidence>
<evidence type="ECO:0000256" key="6">
    <source>
        <dbReference type="ARBA" id="ARBA00023136"/>
    </source>
</evidence>
<gene>
    <name evidence="13" type="ORF">FHR23_000754</name>
</gene>
<dbReference type="RefSeq" id="WP_184001562.1">
    <property type="nucleotide sequence ID" value="NZ_BAABIF010000004.1"/>
</dbReference>
<keyword evidence="3 8" id="KW-1134">Transmembrane beta strand</keyword>
<dbReference type="InterPro" id="IPR036942">
    <property type="entry name" value="Beta-barrel_TonB_sf"/>
</dbReference>
<evidence type="ECO:0000256" key="7">
    <source>
        <dbReference type="ARBA" id="ARBA00023237"/>
    </source>
</evidence>
<dbReference type="PANTHER" id="PTHR30069">
    <property type="entry name" value="TONB-DEPENDENT OUTER MEMBRANE RECEPTOR"/>
    <property type="match status" value="1"/>
</dbReference>
<dbReference type="InterPro" id="IPR039426">
    <property type="entry name" value="TonB-dep_rcpt-like"/>
</dbReference>
<comment type="similarity">
    <text evidence="8 9">Belongs to the TonB-dependent receptor family.</text>
</comment>
<keyword evidence="5 9" id="KW-0798">TonB box</keyword>
<evidence type="ECO:0000259" key="11">
    <source>
        <dbReference type="Pfam" id="PF00593"/>
    </source>
</evidence>
<accession>A0A840YWC0</accession>
<sequence length="722" mass="78074">MNHLVSRAVARRLPLLAGTMFACISVSPAFAQQPTALPGVDVASDSTPSVASDDVRTLTREQIEQQSSQSSDLAGILTRLPGVSAYGAGGFSSLPSIRGLDNQRIGILVDGVPIDSACPNNMNPPLSYTDPHTVGSVSVVTGVSPVSLGGDTIGGAILVQTAPPEFARQGSTLFTGRASGFYRSNGNAAGASLAMTAATDTLSLTYDGSYTRSENYDGGGNDGVVRSTEYEKTDHSLSFAAQTSAGLFQLRGGIQRAPYEGFPNQYMDMTDNRSWFLNGSYTNYFDWGDVDLKVHYRDTDHAMNFLADKGGTADGGMPMNTEDHGAGYVLKLSLLATSRDTINIGSEYQHQWLNDYWPPVAGSMMMGPDTFINVNRAHRDRLGTYAEWHADWSSALTTTIGVRNDQVWMNTGDVQPYGTGMMQMADVAAAKAFNAVGHHRHDSNWSGSALMRYQAGPGVAIDFGYAHKVHSPTLYERYTWGRGSMASRMIGWFGDGNGYVGNLDLKPERADTISGALTFTSAKKGDWSLKVAPYWTHVADYIDVRKLQDLTDMMGMPSGFVQLQFTNREARFYGVDVSGDLMLWRGMHGAAARLATQASWVHGENLSDHDALYHQMPVHASVTLDYADKSWDGHLGLQAVAAKTRVDLTRNEPETSGYALVNLGGGYSWHGLRLGVDVTNLFDTAYYLPLGGMSLGDYDATGVLRPVPGRGRSFNVDLSAKF</sequence>
<evidence type="ECO:0000259" key="12">
    <source>
        <dbReference type="Pfam" id="PF07715"/>
    </source>
</evidence>
<dbReference type="GO" id="GO:0015344">
    <property type="term" value="F:siderophore uptake transmembrane transporter activity"/>
    <property type="evidence" value="ECO:0007669"/>
    <property type="project" value="TreeGrafter"/>
</dbReference>
<keyword evidence="2 8" id="KW-0813">Transport</keyword>
<dbReference type="Pfam" id="PF07715">
    <property type="entry name" value="Plug"/>
    <property type="match status" value="1"/>
</dbReference>
<dbReference type="Gene3D" id="2.170.130.10">
    <property type="entry name" value="TonB-dependent receptor, plug domain"/>
    <property type="match status" value="1"/>
</dbReference>
<keyword evidence="14" id="KW-1185">Reference proteome</keyword>
<dbReference type="GO" id="GO:0044718">
    <property type="term" value="P:siderophore transmembrane transport"/>
    <property type="evidence" value="ECO:0007669"/>
    <property type="project" value="TreeGrafter"/>
</dbReference>
<evidence type="ECO:0000313" key="13">
    <source>
        <dbReference type="EMBL" id="MBB5717847.1"/>
    </source>
</evidence>
<keyword evidence="4 8" id="KW-0812">Transmembrane</keyword>
<reference evidence="13 14" key="1">
    <citation type="submission" date="2020-08" db="EMBL/GenBank/DDBJ databases">
        <title>Genomic Encyclopedia of Type Strains, Phase IV (KMG-IV): sequencing the most valuable type-strain genomes for metagenomic binning, comparative biology and taxonomic classification.</title>
        <authorList>
            <person name="Goeker M."/>
        </authorList>
    </citation>
    <scope>NUCLEOTIDE SEQUENCE [LARGE SCALE GENOMIC DNA]</scope>
    <source>
        <strain evidence="13 14">DSM 27203</strain>
    </source>
</reference>